<feature type="compositionally biased region" description="Polar residues" evidence="5">
    <location>
        <begin position="1516"/>
        <end position="1530"/>
    </location>
</feature>
<feature type="compositionally biased region" description="Low complexity" evidence="5">
    <location>
        <begin position="1377"/>
        <end position="1390"/>
    </location>
</feature>
<evidence type="ECO:0000256" key="2">
    <source>
        <dbReference type="ARBA" id="ARBA00022664"/>
    </source>
</evidence>
<evidence type="ECO:0000256" key="3">
    <source>
        <dbReference type="ARBA" id="ARBA00023187"/>
    </source>
</evidence>
<keyword evidence="4" id="KW-0539">Nucleus</keyword>
<comment type="subcellular location">
    <subcellularLocation>
        <location evidence="1">Nucleus</location>
    </subcellularLocation>
</comment>
<feature type="compositionally biased region" description="Polar residues" evidence="5">
    <location>
        <begin position="993"/>
        <end position="1002"/>
    </location>
</feature>
<dbReference type="InterPro" id="IPR040169">
    <property type="entry name" value="SUGP1/2"/>
</dbReference>
<feature type="compositionally biased region" description="Polar residues" evidence="5">
    <location>
        <begin position="1549"/>
        <end position="1560"/>
    </location>
</feature>
<dbReference type="Pfam" id="PF01805">
    <property type="entry name" value="Surp"/>
    <property type="match status" value="1"/>
</dbReference>
<evidence type="ECO:0000256" key="5">
    <source>
        <dbReference type="SAM" id="MobiDB-lite"/>
    </source>
</evidence>
<dbReference type="Gene3D" id="1.10.10.790">
    <property type="entry name" value="Surp module"/>
    <property type="match status" value="2"/>
</dbReference>
<feature type="compositionally biased region" description="Polar residues" evidence="5">
    <location>
        <begin position="1109"/>
        <end position="1118"/>
    </location>
</feature>
<dbReference type="InterPro" id="IPR000061">
    <property type="entry name" value="Surp"/>
</dbReference>
<dbReference type="SMART" id="SM00648">
    <property type="entry name" value="SWAP"/>
    <property type="match status" value="2"/>
</dbReference>
<feature type="compositionally biased region" description="Basic and acidic residues" evidence="5">
    <location>
        <begin position="1022"/>
        <end position="1037"/>
    </location>
</feature>
<feature type="compositionally biased region" description="Polar residues" evidence="5">
    <location>
        <begin position="178"/>
        <end position="191"/>
    </location>
</feature>
<feature type="compositionally biased region" description="Low complexity" evidence="5">
    <location>
        <begin position="1468"/>
        <end position="1486"/>
    </location>
</feature>
<reference evidence="7" key="1">
    <citation type="journal article" date="2022" name="bioRxiv">
        <title>Sequencing and chromosome-scale assembly of the giantPleurodeles waltlgenome.</title>
        <authorList>
            <person name="Brown T."/>
            <person name="Elewa A."/>
            <person name="Iarovenko S."/>
            <person name="Subramanian E."/>
            <person name="Araus A.J."/>
            <person name="Petzold A."/>
            <person name="Susuki M."/>
            <person name="Suzuki K.-i.T."/>
            <person name="Hayashi T."/>
            <person name="Toyoda A."/>
            <person name="Oliveira C."/>
            <person name="Osipova E."/>
            <person name="Leigh N.D."/>
            <person name="Simon A."/>
            <person name="Yun M.H."/>
        </authorList>
    </citation>
    <scope>NUCLEOTIDE SEQUENCE</scope>
    <source>
        <strain evidence="7">20211129_DDA</strain>
        <tissue evidence="7">Liver</tissue>
    </source>
</reference>
<feature type="compositionally biased region" description="Basic and acidic residues" evidence="5">
    <location>
        <begin position="1989"/>
        <end position="1998"/>
    </location>
</feature>
<feature type="region of interest" description="Disordered" evidence="5">
    <location>
        <begin position="1318"/>
        <end position="1357"/>
    </location>
</feature>
<feature type="compositionally biased region" description="Polar residues" evidence="5">
    <location>
        <begin position="839"/>
        <end position="850"/>
    </location>
</feature>
<gene>
    <name evidence="7" type="ORF">NDU88_005783</name>
</gene>
<feature type="compositionally biased region" description="Polar residues" evidence="5">
    <location>
        <begin position="1810"/>
        <end position="1823"/>
    </location>
</feature>
<feature type="compositionally biased region" description="Polar residues" evidence="5">
    <location>
        <begin position="1274"/>
        <end position="1286"/>
    </location>
</feature>
<feature type="compositionally biased region" description="Polar residues" evidence="5">
    <location>
        <begin position="1855"/>
        <end position="1872"/>
    </location>
</feature>
<feature type="region of interest" description="Disordered" evidence="5">
    <location>
        <begin position="782"/>
        <end position="801"/>
    </location>
</feature>
<feature type="compositionally biased region" description="Polar residues" evidence="5">
    <location>
        <begin position="1580"/>
        <end position="1597"/>
    </location>
</feature>
<comment type="caution">
    <text evidence="7">The sequence shown here is derived from an EMBL/GenBank/DDBJ whole genome shotgun (WGS) entry which is preliminary data.</text>
</comment>
<feature type="region of interest" description="Disordered" evidence="5">
    <location>
        <begin position="718"/>
        <end position="758"/>
    </location>
</feature>
<evidence type="ECO:0000259" key="6">
    <source>
        <dbReference type="PROSITE" id="PS50128"/>
    </source>
</evidence>
<dbReference type="GO" id="GO:0005654">
    <property type="term" value="C:nucleoplasm"/>
    <property type="evidence" value="ECO:0007669"/>
    <property type="project" value="TreeGrafter"/>
</dbReference>
<feature type="region of interest" description="Disordered" evidence="5">
    <location>
        <begin position="1"/>
        <end position="29"/>
    </location>
</feature>
<feature type="compositionally biased region" description="Basic and acidic residues" evidence="5">
    <location>
        <begin position="144"/>
        <end position="170"/>
    </location>
</feature>
<feature type="compositionally biased region" description="Basic and acidic residues" evidence="5">
    <location>
        <begin position="1003"/>
        <end position="1015"/>
    </location>
</feature>
<feature type="compositionally biased region" description="Polar residues" evidence="5">
    <location>
        <begin position="1606"/>
        <end position="1624"/>
    </location>
</feature>
<feature type="compositionally biased region" description="Low complexity" evidence="5">
    <location>
        <begin position="132"/>
        <end position="141"/>
    </location>
</feature>
<feature type="compositionally biased region" description="Basic and acidic residues" evidence="5">
    <location>
        <begin position="192"/>
        <end position="214"/>
    </location>
</feature>
<feature type="region of interest" description="Disordered" evidence="5">
    <location>
        <begin position="1370"/>
        <end position="1998"/>
    </location>
</feature>
<dbReference type="GO" id="GO:0008380">
    <property type="term" value="P:RNA splicing"/>
    <property type="evidence" value="ECO:0007669"/>
    <property type="project" value="UniProtKB-KW"/>
</dbReference>
<feature type="compositionally biased region" description="Basic and acidic residues" evidence="5">
    <location>
        <begin position="785"/>
        <end position="794"/>
    </location>
</feature>
<dbReference type="PROSITE" id="PS50128">
    <property type="entry name" value="SURP"/>
    <property type="match status" value="1"/>
</dbReference>
<feature type="compositionally biased region" description="Polar residues" evidence="5">
    <location>
        <begin position="915"/>
        <end position="955"/>
    </location>
</feature>
<keyword evidence="8" id="KW-1185">Reference proteome</keyword>
<feature type="region of interest" description="Disordered" evidence="5">
    <location>
        <begin position="68"/>
        <end position="234"/>
    </location>
</feature>
<feature type="compositionally biased region" description="Low complexity" evidence="5">
    <location>
        <begin position="1979"/>
        <end position="1988"/>
    </location>
</feature>
<dbReference type="Proteomes" id="UP001066276">
    <property type="component" value="Chromosome 12"/>
</dbReference>
<evidence type="ECO:0000313" key="7">
    <source>
        <dbReference type="EMBL" id="KAJ1085653.1"/>
    </source>
</evidence>
<sequence length="2079" mass="236373">MGVGWAGPCGPRGLSRRRPPPMNGDIPFRKMAQGGIKQELFDAIMKEMVGSYEVSEVPGESLTMLTVPGVPAPGASKTQSVTFDEANQSSSQPRSVGRDVGRDVDRSRSSSRQRSKSPYRSRNRYSKDRGRGYSCSRSSDSSSDDCRRGRPRERSPWRSYSGRHDDKTQNKDGATPPQKKTWSNTMSQVQTKDARRSSGSVRDRQERDRKERGRQGGSGSSAYQQPPRKDKEENQMKAILAETDALSKLGVHLIRWAGFHAVTRNEFTNEHFSDCQLTTEAFSKMLTSFKCSLKQEHRSHCFRYVRNLRHSAFSAPHLDPDFLNLVVEKGAVGSKETFGEVINPLDQHLLTLQISLLKCAHPMFLACNEYELNLKEGNDTRSQLFTALEKIISLCRKTLVLIGMSYSLTSSFRQDRILEAVDLIDATPKPSDYPNLEDSYLFGKEYMTKLRNWLDKSGHPVKLTFDMLTPEQKQQQVLQAKMQEEKGERTADPVTIQAIDHLLEYNVKNWRLNGTDDGKPQFWFLFDETSAEYKYYRFKMLEMQKLKRATMDAKVQADDYYKSPQDMADESVRAMILARKTSALKKKLFRDLAISKKRRFQRSTAGTQTDLNMSQVEDLIKRVEHSTPKQCLDSDAEKAKAFTSDTCPQFSEVDVGTKETAENLARFLVEMGPELSEFNLDVLSNNPEFWFLNEKQSPAYKFYYMKLTEFRHASGLTYDPHASSNQADAGPQDSESKNLKRQEPNQPERKALGPKIYDPDCEHVERQKVISHISGSLVSYFSDSSHSDGEDHSHPTPKHKRRMYRSFLLQDGTLKSHYPQDERSQASTFEDWKPRIQIPKSSPPVTQSSVSKDHKPEPPLPQDEKYQSLLPQDRESEILVTQGQKTPSKEPSLHSPDHMSEPLKAMNQESDKLLSQDQAPETTLSKGQEFQTPLSQKQTSETPLSQNKESGNRLSQVEPEDNLYKGQEETSQSQLLSKDEPETPQAKDLAPQPQDQRSQTSLSRDKEPIPQDEKSQCLLPSDQRREISLPQDRRTEPQEQTNPFQDQRFPPPPFQNLIAPPSHFREQEPGTTHPAHQKPQPQYLVQHPEDQQSKPPHPQEQRPQLFFPVNQNPQSCLPQSVRPEPPLPHVQTPYPRYPNPQPQPSQNWMFQPQDRMHNQALPRYYNPQVPPPSVQTFLPPAHHVQIPQLSLPRGQIPLPPIPQVLHQGQKLPLPVPQDWKPQLPPPPIQTSAPRLFQGQVPSPQDQRPKGSLHQGLAPSFPLPLERIPLPPSPQVRNPQDLKSQSLYFPNQTPQASILQDPNPRPTLQQGMNPQFSFLQNQKHDFPPSHDWKSQDLQHLPTPLPDQKPPLSRLQDQNLPHFPQDLKAQSLDQTAQTPSPQDQKPQLPLPQNEKPQLSLVQEPKSQILQPENQMPQLPLPQDQKPQVSIVQDPTHQIPQSQDQKPQLSLVQGQTPQHALPPDQKPKLPLPNDQEPQLQLPQEQTPEQSVDQDSKPPPAKTLYKDQKPPTLLLPNQKPPTSLSQNPKASNLLPQDWNLHISVRKLMPPQTPDTQKFKTTLGQDQKLKHHLSQDQAHLPQDGKPQTSETQNPKPQTSVSIQEEPHTPESQDLNQPSRPQNPKSQTPFPNIHKHPSLLAQDRKSHTPQSQNTKPQMPSLQNLKRHPTSPQNLKSQTPVLQRQISRLSLPQDWKPQTPLPPKYEKSQPLFPIEQKSQISQSQNQKSETIVGENRESDPLPKRAWKSETSLPQDRKPHAPLFKIQRSLLQDRKRQSLVSQKEMPETPVLQTQKPEAALIEPSKPQNPLSKNEKTETSVFLNRKPQTTVPQGKDSEAYPAQGQKPLSQDKERKDCLIEDLKAQNSALPVQKLSTPQHSDSTLEGHKGFKLVPSETYSSKLSKNEYSDDSDSEGLGPVLPEFKPRSSLVKSAKHKRSKRVRQLSSPEIQEEKDSKSSKKSSRKKAKRRKRSASPTKSPHRRKRARSPKAASVSSKKLYSDDEAKVHGKMEIENLTVRLDIKKKQPTQAAPIITKWPDMEKISQERGGQEVHNLAFEGRVVRDPCSTSRPFGMDNLIVTVRRSNPAEK</sequence>
<evidence type="ECO:0000256" key="1">
    <source>
        <dbReference type="ARBA" id="ARBA00004123"/>
    </source>
</evidence>
<feature type="compositionally biased region" description="Basic and acidic residues" evidence="5">
    <location>
        <begin position="1321"/>
        <end position="1335"/>
    </location>
</feature>
<feature type="compositionally biased region" description="Basic and acidic residues" evidence="5">
    <location>
        <begin position="818"/>
        <end position="834"/>
    </location>
</feature>
<dbReference type="PANTHER" id="PTHR23340:SF2">
    <property type="entry name" value="SURP AND G-PATCH DOMAIN-CONTAINING PROTEIN 2"/>
    <property type="match status" value="1"/>
</dbReference>
<dbReference type="InterPro" id="IPR035967">
    <property type="entry name" value="SWAP/Surp_sf"/>
</dbReference>
<feature type="compositionally biased region" description="Low complexity" evidence="5">
    <location>
        <begin position="1707"/>
        <end position="1722"/>
    </location>
</feature>
<feature type="compositionally biased region" description="Basic and acidic residues" evidence="5">
    <location>
        <begin position="851"/>
        <end position="877"/>
    </location>
</feature>
<feature type="region of interest" description="Disordered" evidence="5">
    <location>
        <begin position="811"/>
        <end position="1169"/>
    </location>
</feature>
<feature type="compositionally biased region" description="Basic residues" evidence="5">
    <location>
        <begin position="1949"/>
        <end position="1978"/>
    </location>
</feature>
<feature type="compositionally biased region" description="Basic and acidic residues" evidence="5">
    <location>
        <begin position="1087"/>
        <end position="1100"/>
    </location>
</feature>
<protein>
    <recommendedName>
        <fullName evidence="6">SURP motif domain-containing protein</fullName>
    </recommendedName>
</protein>
<feature type="compositionally biased region" description="Polar residues" evidence="5">
    <location>
        <begin position="1427"/>
        <end position="1455"/>
    </location>
</feature>
<dbReference type="EMBL" id="JANPWB010000016">
    <property type="protein sequence ID" value="KAJ1085653.1"/>
    <property type="molecule type" value="Genomic_DNA"/>
</dbReference>
<keyword evidence="2" id="KW-0507">mRNA processing</keyword>
<keyword evidence="3" id="KW-0508">mRNA splicing</keyword>
<proteinExistence type="predicted"/>
<feature type="domain" description="SURP motif" evidence="6">
    <location>
        <begin position="660"/>
        <end position="703"/>
    </location>
</feature>
<feature type="region of interest" description="Disordered" evidence="5">
    <location>
        <begin position="1212"/>
        <end position="1286"/>
    </location>
</feature>
<dbReference type="PANTHER" id="PTHR23340">
    <property type="entry name" value="ARGININE/SERINE RICH SPLICING FACTOR SF4/14"/>
    <property type="match status" value="1"/>
</dbReference>
<name>A0AAV7L8L0_PLEWA</name>
<feature type="compositionally biased region" description="Basic and acidic residues" evidence="5">
    <location>
        <begin position="1840"/>
        <end position="1854"/>
    </location>
</feature>
<feature type="compositionally biased region" description="Polar residues" evidence="5">
    <location>
        <begin position="1392"/>
        <end position="1411"/>
    </location>
</feature>
<feature type="compositionally biased region" description="Basic and acidic residues" evidence="5">
    <location>
        <begin position="887"/>
        <end position="901"/>
    </location>
</feature>
<feature type="compositionally biased region" description="Polar residues" evidence="5">
    <location>
        <begin position="1642"/>
        <end position="1683"/>
    </location>
</feature>
<accession>A0AAV7L8L0</accession>
<dbReference type="SUPFAM" id="SSF109905">
    <property type="entry name" value="Surp module (SWAP domain)"/>
    <property type="match status" value="2"/>
</dbReference>
<feature type="compositionally biased region" description="Basic and acidic residues" evidence="5">
    <location>
        <begin position="96"/>
        <end position="108"/>
    </location>
</feature>
<feature type="compositionally biased region" description="Polar residues" evidence="5">
    <location>
        <begin position="76"/>
        <end position="93"/>
    </location>
</feature>
<organism evidence="7 8">
    <name type="scientific">Pleurodeles waltl</name>
    <name type="common">Iberian ribbed newt</name>
    <dbReference type="NCBI Taxonomy" id="8319"/>
    <lineage>
        <taxon>Eukaryota</taxon>
        <taxon>Metazoa</taxon>
        <taxon>Chordata</taxon>
        <taxon>Craniata</taxon>
        <taxon>Vertebrata</taxon>
        <taxon>Euteleostomi</taxon>
        <taxon>Amphibia</taxon>
        <taxon>Batrachia</taxon>
        <taxon>Caudata</taxon>
        <taxon>Salamandroidea</taxon>
        <taxon>Salamandridae</taxon>
        <taxon>Pleurodelinae</taxon>
        <taxon>Pleurodeles</taxon>
    </lineage>
</organism>
<evidence type="ECO:0000256" key="4">
    <source>
        <dbReference type="ARBA" id="ARBA00023242"/>
    </source>
</evidence>
<evidence type="ECO:0000313" key="8">
    <source>
        <dbReference type="Proteomes" id="UP001066276"/>
    </source>
</evidence>
<feature type="compositionally biased region" description="Basic residues" evidence="5">
    <location>
        <begin position="109"/>
        <end position="124"/>
    </location>
</feature>
<dbReference type="GO" id="GO:0003723">
    <property type="term" value="F:RNA binding"/>
    <property type="evidence" value="ECO:0007669"/>
    <property type="project" value="InterPro"/>
</dbReference>
<feature type="compositionally biased region" description="Basic residues" evidence="5">
    <location>
        <begin position="1923"/>
        <end position="1933"/>
    </location>
</feature>
<feature type="compositionally biased region" description="Basic and acidic residues" evidence="5">
    <location>
        <begin position="734"/>
        <end position="758"/>
    </location>
</feature>
<dbReference type="GO" id="GO:0006397">
    <property type="term" value="P:mRNA processing"/>
    <property type="evidence" value="ECO:0007669"/>
    <property type="project" value="UniProtKB-KW"/>
</dbReference>
<feature type="compositionally biased region" description="Low complexity" evidence="5">
    <location>
        <begin position="1412"/>
        <end position="1425"/>
    </location>
</feature>